<reference evidence="3" key="1">
    <citation type="submission" date="2016-10" db="EMBL/GenBank/DDBJ databases">
        <authorList>
            <person name="Varghese N."/>
            <person name="Submissions S."/>
        </authorList>
    </citation>
    <scope>NUCLEOTIDE SEQUENCE [LARGE SCALE GENOMIC DNA]</scope>
    <source>
        <strain evidence="3">DSM 45079</strain>
    </source>
</reference>
<feature type="domain" description="Beta-lactamase class A catalytic" evidence="1">
    <location>
        <begin position="19"/>
        <end position="264"/>
    </location>
</feature>
<accession>A0A1H2GXH4</accession>
<dbReference type="STRING" id="419479.SAMN04488563_0729"/>
<organism evidence="2 3">
    <name type="scientific">Jiangella alkaliphila</name>
    <dbReference type="NCBI Taxonomy" id="419479"/>
    <lineage>
        <taxon>Bacteria</taxon>
        <taxon>Bacillati</taxon>
        <taxon>Actinomycetota</taxon>
        <taxon>Actinomycetes</taxon>
        <taxon>Jiangellales</taxon>
        <taxon>Jiangellaceae</taxon>
        <taxon>Jiangella</taxon>
    </lineage>
</organism>
<dbReference type="GO" id="GO:0046677">
    <property type="term" value="P:response to antibiotic"/>
    <property type="evidence" value="ECO:0007669"/>
    <property type="project" value="InterPro"/>
</dbReference>
<dbReference type="PANTHER" id="PTHR35333">
    <property type="entry name" value="BETA-LACTAMASE"/>
    <property type="match status" value="1"/>
</dbReference>
<dbReference type="EMBL" id="LT629791">
    <property type="protein sequence ID" value="SDU24282.1"/>
    <property type="molecule type" value="Genomic_DNA"/>
</dbReference>
<dbReference type="InterPro" id="IPR000871">
    <property type="entry name" value="Beta-lactam_class-A"/>
</dbReference>
<dbReference type="SUPFAM" id="SSF56601">
    <property type="entry name" value="beta-lactamase/transpeptidase-like"/>
    <property type="match status" value="1"/>
</dbReference>
<dbReference type="Pfam" id="PF13354">
    <property type="entry name" value="Beta-lactamase2"/>
    <property type="match status" value="1"/>
</dbReference>
<name>A0A1H2GXH4_9ACTN</name>
<sequence>MTSLREWRERLDDAGLAGSFLVRDLDDGTELALDADVELPIASLVKLPLALATLDRVRRGELDGAAPVEVAPGRVETPGPTGITRFQHPARVAVADLVYLSTSLSDSAATDALFDLTPPPQVAAVLRDLGIDGFTLRHRMDVLMATPAEALDGGLRHDLAIGTTGPGGASPIAELDVARANTASARSLAGLLAAVWAGDAIDAGVTARLRQLLAANVHRNRLAPEFVSDASTWSSKTGTLLNLRHEAGVVEHADGGRFAVVALTRSRVAAAAQPAAEIAMGRVARGLHDELRGR</sequence>
<evidence type="ECO:0000313" key="3">
    <source>
        <dbReference type="Proteomes" id="UP000182977"/>
    </source>
</evidence>
<dbReference type="RefSeq" id="WP_046766431.1">
    <property type="nucleotide sequence ID" value="NZ_KQ061219.1"/>
</dbReference>
<evidence type="ECO:0000259" key="1">
    <source>
        <dbReference type="Pfam" id="PF13354"/>
    </source>
</evidence>
<dbReference type="PANTHER" id="PTHR35333:SF3">
    <property type="entry name" value="BETA-LACTAMASE-TYPE TRANSPEPTIDASE FOLD CONTAINING PROTEIN"/>
    <property type="match status" value="1"/>
</dbReference>
<proteinExistence type="predicted"/>
<dbReference type="Gene3D" id="3.40.710.10">
    <property type="entry name" value="DD-peptidase/beta-lactamase superfamily"/>
    <property type="match status" value="1"/>
</dbReference>
<dbReference type="Proteomes" id="UP000182977">
    <property type="component" value="Chromosome I"/>
</dbReference>
<keyword evidence="3" id="KW-1185">Reference proteome</keyword>
<dbReference type="OrthoDB" id="33989at2"/>
<dbReference type="GO" id="GO:0008800">
    <property type="term" value="F:beta-lactamase activity"/>
    <property type="evidence" value="ECO:0007669"/>
    <property type="project" value="InterPro"/>
</dbReference>
<dbReference type="InterPro" id="IPR012338">
    <property type="entry name" value="Beta-lactam/transpept-like"/>
</dbReference>
<gene>
    <name evidence="2" type="ORF">SAMN04488563_0729</name>
</gene>
<dbReference type="GO" id="GO:0030655">
    <property type="term" value="P:beta-lactam antibiotic catabolic process"/>
    <property type="evidence" value="ECO:0007669"/>
    <property type="project" value="InterPro"/>
</dbReference>
<evidence type="ECO:0000313" key="2">
    <source>
        <dbReference type="EMBL" id="SDU24282.1"/>
    </source>
</evidence>
<dbReference type="InterPro" id="IPR045155">
    <property type="entry name" value="Beta-lactam_cat"/>
</dbReference>
<protein>
    <submittedName>
        <fullName evidence="2">Beta-lactamase class A</fullName>
    </submittedName>
</protein>
<dbReference type="AlphaFoldDB" id="A0A1H2GXH4"/>